<sequence length="620" mass="66861">MKLDVAFGWDQPRMHHQIIGTSAMGEESPLAADHGGFGATGNDGGGHGGVGGEPHWVDISYTQSTPMQDYNANYTFGVDPMSHGLASEPMNNRMGPPPLPSTHASQVSQPQQHHQPPHSGHPQLHPLITNPTWPSMLTNPGALRNPGSYSAPPIAMPTPLAVQPLRGSKTPTASTATAPRKTLTDDMRREICLFHRDNSGMKQTEIGARFGVERSTISKVLRNKEKFLNPTERSESPVKRMARGKTGTADIEKALSNWIKKSGVPVSDQEIREKAIIFCQNTPGTSDSLLKQFQSTTWLEKFKQRHGIKAPKLLRRASETCISHSTVSPASPHTHANLNLLPSPLSAARSDDEKEGANSLMEFTAESGSYRAMPPNPNFLSGLLTDNSASSSFSNTGMSPATFHFSPDTPVGGFLSDPTRHGLAGHPGFPRQRSQTLPILDIEGMNQPQESEPMSSKYSQVSTAPSSALESPMHDMMAQPFAMDASVLSPKLRRSSSNNSLIGRSTGTPVPAVTPGGSGPGSPTQENARRAVDTLLSYIQNGAGDSTDYYAVLRLTEKLGLQMNNKQPTGMQMQQQQQQQQSGCLSGLPRIPEGEAELSHAPQPNLHPHMIKLEPTSMSV</sequence>
<keyword evidence="6" id="KW-1185">Reference proteome</keyword>
<feature type="region of interest" description="Disordered" evidence="3">
    <location>
        <begin position="493"/>
        <end position="526"/>
    </location>
</feature>
<dbReference type="EMBL" id="JABSND010000260">
    <property type="protein sequence ID" value="KAI6293086.1"/>
    <property type="molecule type" value="Genomic_DNA"/>
</dbReference>
<reference evidence="5" key="1">
    <citation type="submission" date="2021-01" db="EMBL/GenBank/DDBJ databases">
        <title>Deciphering the adaptive evolutionary patterns associated with biogeogrpahic diversity in the finger millet blast pathogen Magnaporthe oryzae in Eastern Africa.</title>
        <authorList>
            <person name="Onyema G."/>
            <person name="Shittu T.A."/>
            <person name="Dodsworth S."/>
            <person name="Devilliers S."/>
            <person name="Muthumeenakshi S."/>
            <person name="Sreenivasaprasad S."/>
        </authorList>
    </citation>
    <scope>NUCLEOTIDE SEQUENCE</scope>
    <source>
        <strain evidence="5">D15/s37</strain>
    </source>
</reference>
<evidence type="ECO:0000256" key="1">
    <source>
        <dbReference type="ARBA" id="ARBA00023125"/>
    </source>
</evidence>
<accession>A0ABQ8N8P5</accession>
<dbReference type="PROSITE" id="PS51253">
    <property type="entry name" value="HTH_CENPB"/>
    <property type="match status" value="1"/>
</dbReference>
<feature type="compositionally biased region" description="Polar residues" evidence="3">
    <location>
        <begin position="446"/>
        <end position="469"/>
    </location>
</feature>
<evidence type="ECO:0000313" key="6">
    <source>
        <dbReference type="Proteomes" id="UP001059893"/>
    </source>
</evidence>
<dbReference type="PANTHER" id="PTHR19303">
    <property type="entry name" value="TRANSPOSON"/>
    <property type="match status" value="1"/>
</dbReference>
<keyword evidence="2" id="KW-0539">Nucleus</keyword>
<dbReference type="InterPro" id="IPR007889">
    <property type="entry name" value="HTH_Psq"/>
</dbReference>
<protein>
    <recommendedName>
        <fullName evidence="4">HTH CENPB-type domain-containing protein</fullName>
    </recommendedName>
</protein>
<dbReference type="InterPro" id="IPR009057">
    <property type="entry name" value="Homeodomain-like_sf"/>
</dbReference>
<feature type="region of interest" description="Disordered" evidence="3">
    <location>
        <begin position="567"/>
        <end position="620"/>
    </location>
</feature>
<feature type="domain" description="HTH CENPB-type" evidence="4">
    <location>
        <begin position="239"/>
        <end position="312"/>
    </location>
</feature>
<evidence type="ECO:0000259" key="4">
    <source>
        <dbReference type="PROSITE" id="PS51253"/>
    </source>
</evidence>
<dbReference type="Pfam" id="PF04218">
    <property type="entry name" value="CENP-B_N"/>
    <property type="match status" value="1"/>
</dbReference>
<dbReference type="Pfam" id="PF03221">
    <property type="entry name" value="HTH_Tnp_Tc5"/>
    <property type="match status" value="1"/>
</dbReference>
<dbReference type="SUPFAM" id="SSF46689">
    <property type="entry name" value="Homeodomain-like"/>
    <property type="match status" value="2"/>
</dbReference>
<feature type="compositionally biased region" description="Low complexity" evidence="3">
    <location>
        <begin position="108"/>
        <end position="127"/>
    </location>
</feature>
<organism evidence="5 6">
    <name type="scientific">Pyricularia grisea</name>
    <name type="common">Crabgrass-specific blast fungus</name>
    <name type="synonym">Magnaporthe grisea</name>
    <dbReference type="NCBI Taxonomy" id="148305"/>
    <lineage>
        <taxon>Eukaryota</taxon>
        <taxon>Fungi</taxon>
        <taxon>Dikarya</taxon>
        <taxon>Ascomycota</taxon>
        <taxon>Pezizomycotina</taxon>
        <taxon>Sordariomycetes</taxon>
        <taxon>Sordariomycetidae</taxon>
        <taxon>Magnaporthales</taxon>
        <taxon>Pyriculariaceae</taxon>
        <taxon>Pyricularia</taxon>
    </lineage>
</organism>
<evidence type="ECO:0000256" key="3">
    <source>
        <dbReference type="SAM" id="MobiDB-lite"/>
    </source>
</evidence>
<keyword evidence="1" id="KW-0238">DNA-binding</keyword>
<dbReference type="Gene3D" id="1.10.10.60">
    <property type="entry name" value="Homeodomain-like"/>
    <property type="match status" value="2"/>
</dbReference>
<feature type="compositionally biased region" description="Low complexity" evidence="3">
    <location>
        <begin position="505"/>
        <end position="515"/>
    </location>
</feature>
<evidence type="ECO:0000313" key="5">
    <source>
        <dbReference type="EMBL" id="KAI6293086.1"/>
    </source>
</evidence>
<feature type="compositionally biased region" description="Low complexity" evidence="3">
    <location>
        <begin position="571"/>
        <end position="581"/>
    </location>
</feature>
<feature type="region of interest" description="Disordered" evidence="3">
    <location>
        <begin position="446"/>
        <end position="471"/>
    </location>
</feature>
<comment type="caution">
    <text evidence="5">The sequence shown here is derived from an EMBL/GenBank/DDBJ whole genome shotgun (WGS) entry which is preliminary data.</text>
</comment>
<gene>
    <name evidence="5" type="ORF">MCOR33_009400</name>
</gene>
<feature type="compositionally biased region" description="Polar residues" evidence="3">
    <location>
        <begin position="129"/>
        <end position="138"/>
    </location>
</feature>
<dbReference type="Proteomes" id="UP001059893">
    <property type="component" value="Unassembled WGS sequence"/>
</dbReference>
<dbReference type="SMART" id="SM00674">
    <property type="entry name" value="CENPB"/>
    <property type="match status" value="1"/>
</dbReference>
<dbReference type="InterPro" id="IPR050863">
    <property type="entry name" value="CenT-Element_Derived"/>
</dbReference>
<dbReference type="InterPro" id="IPR006600">
    <property type="entry name" value="HTH_CenpB_DNA-bd_dom"/>
</dbReference>
<evidence type="ECO:0000256" key="2">
    <source>
        <dbReference type="ARBA" id="ARBA00023242"/>
    </source>
</evidence>
<proteinExistence type="predicted"/>
<dbReference type="PANTHER" id="PTHR19303:SF70">
    <property type="entry name" value="HTH CENPB-TYPE DOMAIN-CONTAINING PROTEIN"/>
    <property type="match status" value="1"/>
</dbReference>
<feature type="region of interest" description="Disordered" evidence="3">
    <location>
        <begin position="83"/>
        <end position="148"/>
    </location>
</feature>
<name>A0ABQ8N8P5_PYRGI</name>